<dbReference type="Proteomes" id="UP001367030">
    <property type="component" value="Unassembled WGS sequence"/>
</dbReference>
<keyword evidence="2" id="KW-1185">Reference proteome</keyword>
<evidence type="ECO:0000313" key="1">
    <source>
        <dbReference type="EMBL" id="MEJ8857566.1"/>
    </source>
</evidence>
<gene>
    <name evidence="1" type="ORF">WKW79_23545</name>
</gene>
<evidence type="ECO:0000313" key="2">
    <source>
        <dbReference type="Proteomes" id="UP001367030"/>
    </source>
</evidence>
<comment type="caution">
    <text evidence="1">The sequence shown here is derived from an EMBL/GenBank/DDBJ whole genome shotgun (WGS) entry which is preliminary data.</text>
</comment>
<proteinExistence type="predicted"/>
<reference evidence="1 2" key="1">
    <citation type="submission" date="2024-03" db="EMBL/GenBank/DDBJ databases">
        <title>Novel species of the genus Variovorax.</title>
        <authorList>
            <person name="Liu Q."/>
            <person name="Xin Y.-H."/>
        </authorList>
    </citation>
    <scope>NUCLEOTIDE SEQUENCE [LARGE SCALE GENOMIC DNA]</scope>
    <source>
        <strain evidence="1 2">KACC 18901</strain>
    </source>
</reference>
<protein>
    <submittedName>
        <fullName evidence="1">Uncharacterized protein</fullName>
    </submittedName>
</protein>
<accession>A0ABU8XCU6</accession>
<name>A0ABU8XCU6_9BURK</name>
<organism evidence="1 2">
    <name type="scientific">Variovorax robiniae</name>
    <dbReference type="NCBI Taxonomy" id="1836199"/>
    <lineage>
        <taxon>Bacteria</taxon>
        <taxon>Pseudomonadati</taxon>
        <taxon>Pseudomonadota</taxon>
        <taxon>Betaproteobacteria</taxon>
        <taxon>Burkholderiales</taxon>
        <taxon>Comamonadaceae</taxon>
        <taxon>Variovorax</taxon>
    </lineage>
</organism>
<sequence>MSRLSQVRALLRQHIVVNEPFSAPRAKQIAQLASDWFIEYKEWEKADRFLAAVRDKRMCISQRGTDTVIGAGNRSNPAHLGVKDQDKQGGTTQKILYKTLSYRTGVDSLKERLDPANFGSSPQGEEITRLKYKLGLHDLSASLMNPDKPTIKEQARWELDPIGSKSKWPLVFMPLPKQKDLVVFNLLNLLHKEWRTAGHLDLAETVARIRRRMTRVKFAQDSDMGAGLINANPAGSGDPNLAKFRYGMADVQGKEGTTLTVYIKGISLVRQAKALEYQSILATQTSSSNEIVVAFRQHDSPRFPMIGLWNGNGVDLEGGPTGIQGNFIPNNWASTVEL</sequence>
<dbReference type="RefSeq" id="WP_340337632.1">
    <property type="nucleotide sequence ID" value="NZ_JBBKZS010000011.1"/>
</dbReference>
<dbReference type="EMBL" id="JBBKZS010000011">
    <property type="protein sequence ID" value="MEJ8857566.1"/>
    <property type="molecule type" value="Genomic_DNA"/>
</dbReference>